<keyword evidence="2" id="KW-1185">Reference proteome</keyword>
<sequence length="430" mass="46803">MQGTQQEKGSEFLSIDLEHIRKQAMAACAAQFERIDAICLHNTQKVLQAYRECQISLYQFAGTSGYGYSDMGREKLDEVFAHVFKAEKALVRPHFVSGTHALATVLCALLQHGDTMISLIGAPYDTMQSVIGYAHETPHSLKEKGVIYDEVPLKNNAYDLEGIREKVGAAQPKLVLIQRSRGYSTRASLKISDIREIIQTVKAVSPQTICFVDNCYGEFAAEEEPIEAGADIIAGSLIKNPGGGIAPTGGYIAGREDLVSAAADYLTAPGLGDELGSYAAGYRLFFQGFFMAPHVTAQAIKGAVFAAAVFTQLGFKVSPLPEEERYDLIQTIYLENEQNMCLFCQGIQSFSPVDAHVTPIPDDMPGYADKIIMAAGDFVQGSSIELSADGPIREPYMIYLQGGIVFEHNVLAVMSAAKYISDHAEGERND</sequence>
<proteinExistence type="predicted"/>
<dbReference type="PANTHER" id="PTHR46658:SF1">
    <property type="entry name" value="CYS OR MET METABOLISM PYRIDOXAL-PHOSPHATE-DEPENDENT ENZYME"/>
    <property type="match status" value="1"/>
</dbReference>
<dbReference type="InterPro" id="IPR015424">
    <property type="entry name" value="PyrdxlP-dep_Trfase"/>
</dbReference>
<name>A0A346B1Q2_9FIRM</name>
<accession>A0A346B1Q2</accession>
<dbReference type="Gene3D" id="3.90.1150.60">
    <property type="entry name" value="Methioning gamme-lyase, C-terminal domain"/>
    <property type="match status" value="1"/>
</dbReference>
<dbReference type="EMBL" id="CP029462">
    <property type="protein sequence ID" value="AXL22045.1"/>
    <property type="molecule type" value="Genomic_DNA"/>
</dbReference>
<dbReference type="InterPro" id="IPR009651">
    <property type="entry name" value="Met_g_lyase_put"/>
</dbReference>
<gene>
    <name evidence="1" type="ORF">DKB62_11035</name>
</gene>
<reference evidence="1 2" key="1">
    <citation type="submission" date="2018-05" db="EMBL/GenBank/DDBJ databases">
        <title>Complete genome sequence of Megasphaera sp. AJH120T, isolated from the ceca of a chicken.</title>
        <authorList>
            <person name="Maki J."/>
            <person name="Looft T."/>
        </authorList>
    </citation>
    <scope>NUCLEOTIDE SEQUENCE [LARGE SCALE GENOMIC DNA]</scope>
    <source>
        <strain evidence="1 2">AJH120</strain>
    </source>
</reference>
<evidence type="ECO:0008006" key="3">
    <source>
        <dbReference type="Google" id="ProtNLM"/>
    </source>
</evidence>
<dbReference type="Gene3D" id="3.40.640.10">
    <property type="entry name" value="Type I PLP-dependent aspartate aminotransferase-like (Major domain)"/>
    <property type="match status" value="1"/>
</dbReference>
<protein>
    <recommendedName>
        <fullName evidence="3">Aluminum resistance protein</fullName>
    </recommendedName>
</protein>
<evidence type="ECO:0000313" key="2">
    <source>
        <dbReference type="Proteomes" id="UP000254337"/>
    </source>
</evidence>
<dbReference type="InterPro" id="IPR015421">
    <property type="entry name" value="PyrdxlP-dep_Trfase_major"/>
</dbReference>
<dbReference type="PANTHER" id="PTHR46658">
    <property type="entry name" value="CYS OR MET METABOLISM PYRIDOXAL-PHOSPHATE-DEPENDENT ENZYME"/>
    <property type="match status" value="1"/>
</dbReference>
<dbReference type="Pfam" id="PF06838">
    <property type="entry name" value="Met_gamma_lyase"/>
    <property type="match status" value="1"/>
</dbReference>
<dbReference type="OrthoDB" id="9764766at2"/>
<dbReference type="AlphaFoldDB" id="A0A346B1Q2"/>
<dbReference type="SUPFAM" id="SSF53383">
    <property type="entry name" value="PLP-dependent transferases"/>
    <property type="match status" value="1"/>
</dbReference>
<organism evidence="1 2">
    <name type="scientific">Megasphaera stantonii</name>
    <dbReference type="NCBI Taxonomy" id="2144175"/>
    <lineage>
        <taxon>Bacteria</taxon>
        <taxon>Bacillati</taxon>
        <taxon>Bacillota</taxon>
        <taxon>Negativicutes</taxon>
        <taxon>Veillonellales</taxon>
        <taxon>Veillonellaceae</taxon>
        <taxon>Megasphaera</taxon>
    </lineage>
</organism>
<evidence type="ECO:0000313" key="1">
    <source>
        <dbReference type="EMBL" id="AXL22045.1"/>
    </source>
</evidence>
<dbReference type="KEGG" id="meg:DKB62_11035"/>
<dbReference type="Proteomes" id="UP000254337">
    <property type="component" value="Chromosome"/>
</dbReference>